<dbReference type="Pfam" id="PF00501">
    <property type="entry name" value="AMP-binding"/>
    <property type="match status" value="1"/>
</dbReference>
<dbReference type="EMBL" id="BMLP01000001">
    <property type="protein sequence ID" value="GGO23471.1"/>
    <property type="molecule type" value="Genomic_DNA"/>
</dbReference>
<dbReference type="Gene3D" id="3.40.50.12780">
    <property type="entry name" value="N-terminal domain of ligase-like"/>
    <property type="match status" value="1"/>
</dbReference>
<dbReference type="Gene3D" id="3.30.300.30">
    <property type="match status" value="1"/>
</dbReference>
<proteinExistence type="predicted"/>
<evidence type="ECO:0000313" key="3">
    <source>
        <dbReference type="EMBL" id="GGO23471.1"/>
    </source>
</evidence>
<evidence type="ECO:0000259" key="1">
    <source>
        <dbReference type="Pfam" id="PF00501"/>
    </source>
</evidence>
<dbReference type="GO" id="GO:0016878">
    <property type="term" value="F:acid-thiol ligase activity"/>
    <property type="evidence" value="ECO:0007669"/>
    <property type="project" value="UniProtKB-ARBA"/>
</dbReference>
<dbReference type="InterPro" id="IPR042099">
    <property type="entry name" value="ANL_N_sf"/>
</dbReference>
<feature type="domain" description="AMP-dependent synthetase/ligase" evidence="1">
    <location>
        <begin position="42"/>
        <end position="207"/>
    </location>
</feature>
<evidence type="ECO:0000259" key="2">
    <source>
        <dbReference type="Pfam" id="PF13193"/>
    </source>
</evidence>
<dbReference type="Proteomes" id="UP000598196">
    <property type="component" value="Unassembled WGS sequence"/>
</dbReference>
<evidence type="ECO:0000313" key="4">
    <source>
        <dbReference type="Proteomes" id="UP000598196"/>
    </source>
</evidence>
<dbReference type="InterPro" id="IPR025110">
    <property type="entry name" value="AMP-bd_C"/>
</dbReference>
<comment type="caution">
    <text evidence="3">The sequence shown here is derived from an EMBL/GenBank/DDBJ whole genome shotgun (WGS) entry which is preliminary data.</text>
</comment>
<dbReference type="PANTHER" id="PTHR43767">
    <property type="entry name" value="LONG-CHAIN-FATTY-ACID--COA LIGASE"/>
    <property type="match status" value="1"/>
</dbReference>
<sequence length="364" mass="38428">MHPVLMPPRPAAAALQSVIGAPAFRIGGTGPLAVGEGVFQTLTGGSSGTPARITRSQQSWIESFRVNARLFDLGPDTRVGVPGALIHSLALYAAIEALHLGAEAHLLDGLRPDRQARAMADRAIDVLYTTPAQLKGLVEAGIDWPRLRHVIVGGAKLAQADRSALSARTDAKVTEFYGAAETSFITMSDAETPAGSVGRPYPGVEIACREGVIWVRSPYLALDAARDGAARPGAALWQDGWVAPGECGRIEDGYLWLTGRIGRRVKVADQTVQLEVIEEVLAVQPGVQAGAVIAVPDLRRGHVLTACVVGDASQEPAILAALRASFGPLMAPRRLHWRASLPLLPSGKTDLAQLMQDHGGRTNG</sequence>
<keyword evidence="4" id="KW-1185">Reference proteome</keyword>
<reference evidence="3 4" key="1">
    <citation type="journal article" date="2014" name="Int. J. Syst. Evol. Microbiol.">
        <title>Complete genome sequence of Corynebacterium casei LMG S-19264T (=DSM 44701T), isolated from a smear-ripened cheese.</title>
        <authorList>
            <consortium name="US DOE Joint Genome Institute (JGI-PGF)"/>
            <person name="Walter F."/>
            <person name="Albersmeier A."/>
            <person name="Kalinowski J."/>
            <person name="Ruckert C."/>
        </authorList>
    </citation>
    <scope>NUCLEOTIDE SEQUENCE [LARGE SCALE GENOMIC DNA]</scope>
    <source>
        <strain evidence="3 4">CGMCC 1.7029</strain>
    </source>
</reference>
<name>A0A918DAX2_9RHOB</name>
<dbReference type="PANTHER" id="PTHR43767:SF1">
    <property type="entry name" value="NONRIBOSOMAL PEPTIDE SYNTHASE PES1 (EUROFUNG)-RELATED"/>
    <property type="match status" value="1"/>
</dbReference>
<organism evidence="3 4">
    <name type="scientific">Gemmobacter aquaticus</name>
    <dbReference type="NCBI Taxonomy" id="490185"/>
    <lineage>
        <taxon>Bacteria</taxon>
        <taxon>Pseudomonadati</taxon>
        <taxon>Pseudomonadota</taxon>
        <taxon>Alphaproteobacteria</taxon>
        <taxon>Rhodobacterales</taxon>
        <taxon>Paracoccaceae</taxon>
        <taxon>Gemmobacter</taxon>
    </lineage>
</organism>
<dbReference type="SUPFAM" id="SSF56801">
    <property type="entry name" value="Acetyl-CoA synthetase-like"/>
    <property type="match status" value="1"/>
</dbReference>
<feature type="domain" description="AMP-binding enzyme C-terminal" evidence="2">
    <location>
        <begin position="277"/>
        <end position="348"/>
    </location>
</feature>
<accession>A0A918DAX2</accession>
<dbReference type="InterPro" id="IPR045851">
    <property type="entry name" value="AMP-bd_C_sf"/>
</dbReference>
<dbReference type="AlphaFoldDB" id="A0A918DAX2"/>
<dbReference type="InterPro" id="IPR050237">
    <property type="entry name" value="ATP-dep_AMP-bd_enzyme"/>
</dbReference>
<gene>
    <name evidence="3" type="ORF">GCM10010991_00890</name>
</gene>
<protein>
    <submittedName>
        <fullName evidence="3">AMP-dependent synthetase</fullName>
    </submittedName>
</protein>
<dbReference type="Pfam" id="PF13193">
    <property type="entry name" value="AMP-binding_C"/>
    <property type="match status" value="1"/>
</dbReference>
<dbReference type="InterPro" id="IPR000873">
    <property type="entry name" value="AMP-dep_synth/lig_dom"/>
</dbReference>